<dbReference type="EnsemblPlants" id="OB03G37300.1">
    <property type="protein sequence ID" value="OB03G37300.1"/>
    <property type="gene ID" value="OB03G37300"/>
</dbReference>
<reference evidence="4" key="2">
    <citation type="submission" date="2013-04" db="UniProtKB">
        <authorList>
            <consortium name="EnsemblPlants"/>
        </authorList>
    </citation>
    <scope>IDENTIFICATION</scope>
</reference>
<feature type="domain" description="Fe2OG dioxygenase" evidence="3">
    <location>
        <begin position="3"/>
        <end position="114"/>
    </location>
</feature>
<dbReference type="InterPro" id="IPR044861">
    <property type="entry name" value="IPNS-like_FE2OG_OXY"/>
</dbReference>
<dbReference type="Proteomes" id="UP000006038">
    <property type="component" value="Chromosome 3"/>
</dbReference>
<keyword evidence="1" id="KW-0479">Metal-binding</keyword>
<dbReference type="Gene3D" id="2.60.120.330">
    <property type="entry name" value="B-lactam Antibiotic, Isopenicillin N Synthase, Chain"/>
    <property type="match status" value="1"/>
</dbReference>
<dbReference type="eggNOG" id="KOG0143">
    <property type="taxonomic scope" value="Eukaryota"/>
</dbReference>
<dbReference type="Gramene" id="OB03G37300.1">
    <property type="protein sequence ID" value="OB03G37300.1"/>
    <property type="gene ID" value="OB03G37300"/>
</dbReference>
<evidence type="ECO:0000259" key="3">
    <source>
        <dbReference type="PROSITE" id="PS51471"/>
    </source>
</evidence>
<dbReference type="PROSITE" id="PS51471">
    <property type="entry name" value="FE2OG_OXY"/>
    <property type="match status" value="1"/>
</dbReference>
<evidence type="ECO:0000256" key="2">
    <source>
        <dbReference type="ARBA" id="ARBA00023004"/>
    </source>
</evidence>
<accession>J3LRQ4</accession>
<name>J3LRQ4_ORYBR</name>
<reference evidence="4" key="1">
    <citation type="journal article" date="2013" name="Nat. Commun.">
        <title>Whole-genome sequencing of Oryza brachyantha reveals mechanisms underlying Oryza genome evolution.</title>
        <authorList>
            <person name="Chen J."/>
            <person name="Huang Q."/>
            <person name="Gao D."/>
            <person name="Wang J."/>
            <person name="Lang Y."/>
            <person name="Liu T."/>
            <person name="Li B."/>
            <person name="Bai Z."/>
            <person name="Luis Goicoechea J."/>
            <person name="Liang C."/>
            <person name="Chen C."/>
            <person name="Zhang W."/>
            <person name="Sun S."/>
            <person name="Liao Y."/>
            <person name="Zhang X."/>
            <person name="Yang L."/>
            <person name="Song C."/>
            <person name="Wang M."/>
            <person name="Shi J."/>
            <person name="Liu G."/>
            <person name="Liu J."/>
            <person name="Zhou H."/>
            <person name="Zhou W."/>
            <person name="Yu Q."/>
            <person name="An N."/>
            <person name="Chen Y."/>
            <person name="Cai Q."/>
            <person name="Wang B."/>
            <person name="Liu B."/>
            <person name="Min J."/>
            <person name="Huang Y."/>
            <person name="Wu H."/>
            <person name="Li Z."/>
            <person name="Zhang Y."/>
            <person name="Yin Y."/>
            <person name="Song W."/>
            <person name="Jiang J."/>
            <person name="Jackson S.A."/>
            <person name="Wing R.A."/>
            <person name="Wang J."/>
            <person name="Chen M."/>
        </authorList>
    </citation>
    <scope>NUCLEOTIDE SEQUENCE [LARGE SCALE GENOMIC DNA]</scope>
    <source>
        <strain evidence="4">cv. IRGC 101232</strain>
    </source>
</reference>
<sequence>MGCADGVSVVSNYYPPCPEPDLTVGTSRHSDPAFLTVLLQDGMGGLQALLELEDEGDGRRRWVDVPPVAGALVVNVGDLLQLVSNGRLRSVEHRVVANRSREAARVSVAAFCNVDLGCETSRSDRLYGPIAELTSDSGDPPLYRSITVAEFLAHYDGKGLDGRPALHHFRLPATLP</sequence>
<dbReference type="InterPro" id="IPR027443">
    <property type="entry name" value="IPNS-like_sf"/>
</dbReference>
<dbReference type="InterPro" id="IPR050295">
    <property type="entry name" value="Plant_2OG-oxidoreductases"/>
</dbReference>
<dbReference type="InterPro" id="IPR005123">
    <property type="entry name" value="Oxoglu/Fe-dep_dioxygenase_dom"/>
</dbReference>
<dbReference type="STRING" id="4533.J3LRQ4"/>
<evidence type="ECO:0000313" key="5">
    <source>
        <dbReference type="Proteomes" id="UP000006038"/>
    </source>
</evidence>
<dbReference type="Pfam" id="PF03171">
    <property type="entry name" value="2OG-FeII_Oxy"/>
    <property type="match status" value="1"/>
</dbReference>
<dbReference type="SUPFAM" id="SSF51197">
    <property type="entry name" value="Clavaminate synthase-like"/>
    <property type="match status" value="1"/>
</dbReference>
<protein>
    <recommendedName>
        <fullName evidence="3">Fe2OG dioxygenase domain-containing protein</fullName>
    </recommendedName>
</protein>
<evidence type="ECO:0000313" key="4">
    <source>
        <dbReference type="EnsemblPlants" id="OB03G37300.1"/>
    </source>
</evidence>
<organism evidence="4">
    <name type="scientific">Oryza brachyantha</name>
    <name type="common">malo sina</name>
    <dbReference type="NCBI Taxonomy" id="4533"/>
    <lineage>
        <taxon>Eukaryota</taxon>
        <taxon>Viridiplantae</taxon>
        <taxon>Streptophyta</taxon>
        <taxon>Embryophyta</taxon>
        <taxon>Tracheophyta</taxon>
        <taxon>Spermatophyta</taxon>
        <taxon>Magnoliopsida</taxon>
        <taxon>Liliopsida</taxon>
        <taxon>Poales</taxon>
        <taxon>Poaceae</taxon>
        <taxon>BOP clade</taxon>
        <taxon>Oryzoideae</taxon>
        <taxon>Oryzeae</taxon>
        <taxon>Oryzinae</taxon>
        <taxon>Oryza</taxon>
    </lineage>
</organism>
<dbReference type="OMA" id="EHRVWAN"/>
<dbReference type="PANTHER" id="PTHR47991">
    <property type="entry name" value="OXOGLUTARATE/IRON-DEPENDENT DIOXYGENASE"/>
    <property type="match status" value="1"/>
</dbReference>
<keyword evidence="5" id="KW-1185">Reference proteome</keyword>
<proteinExistence type="predicted"/>
<keyword evidence="2" id="KW-0408">Iron</keyword>
<dbReference type="GO" id="GO:0046872">
    <property type="term" value="F:metal ion binding"/>
    <property type="evidence" value="ECO:0007669"/>
    <property type="project" value="UniProtKB-KW"/>
</dbReference>
<evidence type="ECO:0000256" key="1">
    <source>
        <dbReference type="ARBA" id="ARBA00022723"/>
    </source>
</evidence>
<dbReference type="AlphaFoldDB" id="J3LRQ4"/>
<dbReference type="HOGENOM" id="CLU_010119_8_4_1"/>